<dbReference type="AlphaFoldDB" id="A0A382LZQ5"/>
<dbReference type="InterPro" id="IPR032387">
    <property type="entry name" value="ACAS_N"/>
</dbReference>
<protein>
    <recommendedName>
        <fullName evidence="5">Acetyl-coenzyme A synthetase N-terminal domain-containing protein</fullName>
    </recommendedName>
</protein>
<reference evidence="4" key="1">
    <citation type="submission" date="2018-05" db="EMBL/GenBank/DDBJ databases">
        <authorList>
            <person name="Lanie J.A."/>
            <person name="Ng W.-L."/>
            <person name="Kazmierczak K.M."/>
            <person name="Andrzejewski T.M."/>
            <person name="Davidsen T.M."/>
            <person name="Wayne K.J."/>
            <person name="Tettelin H."/>
            <person name="Glass J.I."/>
            <person name="Rusch D."/>
            <person name="Podicherti R."/>
            <person name="Tsui H.-C.T."/>
            <person name="Winkler M.E."/>
        </authorList>
    </citation>
    <scope>NUCLEOTIDE SEQUENCE</scope>
</reference>
<dbReference type="SUPFAM" id="SSF56801">
    <property type="entry name" value="Acetyl-CoA synthetase-like"/>
    <property type="match status" value="1"/>
</dbReference>
<evidence type="ECO:0008006" key="5">
    <source>
        <dbReference type="Google" id="ProtNLM"/>
    </source>
</evidence>
<proteinExistence type="inferred from homology"/>
<dbReference type="Gene3D" id="3.40.50.12780">
    <property type="entry name" value="N-terminal domain of ligase-like"/>
    <property type="match status" value="1"/>
</dbReference>
<dbReference type="Pfam" id="PF16177">
    <property type="entry name" value="ACAS_N"/>
    <property type="match status" value="1"/>
</dbReference>
<feature type="domain" description="AMP-dependent synthetase/ligase" evidence="2">
    <location>
        <begin position="69"/>
        <end position="120"/>
    </location>
</feature>
<dbReference type="Pfam" id="PF00501">
    <property type="entry name" value="AMP-binding"/>
    <property type="match status" value="1"/>
</dbReference>
<feature type="non-terminal residue" evidence="4">
    <location>
        <position position="121"/>
    </location>
</feature>
<dbReference type="EMBL" id="UINC01089451">
    <property type="protein sequence ID" value="SVC40562.1"/>
    <property type="molecule type" value="Genomic_DNA"/>
</dbReference>
<dbReference type="GO" id="GO:0050218">
    <property type="term" value="F:propionate-CoA ligase activity"/>
    <property type="evidence" value="ECO:0007669"/>
    <property type="project" value="TreeGrafter"/>
</dbReference>
<evidence type="ECO:0000259" key="3">
    <source>
        <dbReference type="Pfam" id="PF16177"/>
    </source>
</evidence>
<dbReference type="PANTHER" id="PTHR43347">
    <property type="entry name" value="ACYL-COA SYNTHETASE"/>
    <property type="match status" value="1"/>
</dbReference>
<evidence type="ECO:0000259" key="2">
    <source>
        <dbReference type="Pfam" id="PF00501"/>
    </source>
</evidence>
<dbReference type="InterPro" id="IPR000873">
    <property type="entry name" value="AMP-dep_synth/lig_dom"/>
</dbReference>
<evidence type="ECO:0000313" key="4">
    <source>
        <dbReference type="EMBL" id="SVC40562.1"/>
    </source>
</evidence>
<comment type="similarity">
    <text evidence="1">Belongs to the ATP-dependent AMP-binding enzyme family.</text>
</comment>
<evidence type="ECO:0000256" key="1">
    <source>
        <dbReference type="ARBA" id="ARBA00006432"/>
    </source>
</evidence>
<organism evidence="4">
    <name type="scientific">marine metagenome</name>
    <dbReference type="NCBI Taxonomy" id="408172"/>
    <lineage>
        <taxon>unclassified sequences</taxon>
        <taxon>metagenomes</taxon>
        <taxon>ecological metagenomes</taxon>
    </lineage>
</organism>
<sequence>MENKYQKIYDRSIQAPQDFWSEVAKDIFWYKKPTKILNSDNPPFYKWFEDGVTNTCYNAVDLHVKNGLGEKIAIIYDSPITNSKEKITYNQLKDRVSIFAGALKKQNVNKGDRVIIYMPMI</sequence>
<gene>
    <name evidence="4" type="ORF">METZ01_LOCUS293416</name>
</gene>
<accession>A0A382LZQ5</accession>
<name>A0A382LZQ5_9ZZZZ</name>
<feature type="domain" description="Acetyl-coenzyme A synthetase N-terminal" evidence="3">
    <location>
        <begin position="5"/>
        <end position="59"/>
    </location>
</feature>
<dbReference type="InterPro" id="IPR042099">
    <property type="entry name" value="ANL_N_sf"/>
</dbReference>
<dbReference type="PANTHER" id="PTHR43347:SF3">
    <property type="entry name" value="ACYL-COA SYNTHETASE SHORT-CHAIN FAMILY MEMBER 3, MITOCHONDRIAL"/>
    <property type="match status" value="1"/>
</dbReference>